<dbReference type="InterPro" id="IPR013324">
    <property type="entry name" value="RNA_pol_sigma_r3/r4-like"/>
</dbReference>
<dbReference type="InterPro" id="IPR013249">
    <property type="entry name" value="RNA_pol_sigma70_r4_t2"/>
</dbReference>
<dbReference type="PANTHER" id="PTHR43133:SF51">
    <property type="entry name" value="RNA POLYMERASE SIGMA FACTOR"/>
    <property type="match status" value="1"/>
</dbReference>
<evidence type="ECO:0000256" key="2">
    <source>
        <dbReference type="ARBA" id="ARBA00023015"/>
    </source>
</evidence>
<feature type="domain" description="RNA polymerase sigma factor 70 region 4 type 2" evidence="6">
    <location>
        <begin position="131"/>
        <end position="182"/>
    </location>
</feature>
<keyword evidence="3" id="KW-0731">Sigma factor</keyword>
<dbReference type="Gene3D" id="1.10.1740.10">
    <property type="match status" value="1"/>
</dbReference>
<dbReference type="Pfam" id="PF08281">
    <property type="entry name" value="Sigma70_r4_2"/>
    <property type="match status" value="1"/>
</dbReference>
<dbReference type="CDD" id="cd06171">
    <property type="entry name" value="Sigma70_r4"/>
    <property type="match status" value="1"/>
</dbReference>
<comment type="similarity">
    <text evidence="1">Belongs to the sigma-70 factor family. ECF subfamily.</text>
</comment>
<evidence type="ECO:0000256" key="3">
    <source>
        <dbReference type="ARBA" id="ARBA00023082"/>
    </source>
</evidence>
<dbReference type="AlphaFoldDB" id="A0AA86IZ32"/>
<sequence>MKPIAPNMKITAIQRCSREKLEATRSEFELLVAKQEKRLRNFIIKHFRDENAVEDVFQQTLIEAYCCWDSFRGDAKRATWLFGIALNIIRNTARRSPQYKFHFTSDEDLELEQAEGSDPMQHCMKNEFSIKLQSAIDKLPNDLRETLILVVQHGNSYQKAADILGIPIGTVRSRISRSRAQLKSIYDLYMD</sequence>
<dbReference type="InterPro" id="IPR039425">
    <property type="entry name" value="RNA_pol_sigma-70-like"/>
</dbReference>
<proteinExistence type="inferred from homology"/>
<keyword evidence="4" id="KW-0804">Transcription</keyword>
<dbReference type="InterPro" id="IPR013325">
    <property type="entry name" value="RNA_pol_sigma_r2"/>
</dbReference>
<protein>
    <submittedName>
        <fullName evidence="7">RNA polymerase sigma factor</fullName>
    </submittedName>
</protein>
<keyword evidence="2" id="KW-0805">Transcription regulation</keyword>
<dbReference type="Pfam" id="PF04542">
    <property type="entry name" value="Sigma70_r2"/>
    <property type="match status" value="1"/>
</dbReference>
<dbReference type="InterPro" id="IPR007627">
    <property type="entry name" value="RNA_pol_sigma70_r2"/>
</dbReference>
<dbReference type="NCBIfam" id="TIGR02937">
    <property type="entry name" value="sigma70-ECF"/>
    <property type="match status" value="1"/>
</dbReference>
<dbReference type="SUPFAM" id="SSF88946">
    <property type="entry name" value="Sigma2 domain of RNA polymerase sigma factors"/>
    <property type="match status" value="1"/>
</dbReference>
<evidence type="ECO:0000313" key="7">
    <source>
        <dbReference type="EMBL" id="BET25923.1"/>
    </source>
</evidence>
<keyword evidence="8" id="KW-1185">Reference proteome</keyword>
<dbReference type="Gene3D" id="1.10.10.10">
    <property type="entry name" value="Winged helix-like DNA-binding domain superfamily/Winged helix DNA-binding domain"/>
    <property type="match status" value="1"/>
</dbReference>
<reference evidence="7 8" key="1">
    <citation type="submission" date="2023-10" db="EMBL/GenBank/DDBJ databases">
        <title>Complete Genome Sequence of Limnobacter thiooxidans CS-K2T, Isolated from freshwater lake sediments in Bavaria, Germany.</title>
        <authorList>
            <person name="Naruki M."/>
            <person name="Watanabe A."/>
            <person name="Warashina T."/>
            <person name="Morita T."/>
            <person name="Arakawa K."/>
        </authorList>
    </citation>
    <scope>NUCLEOTIDE SEQUENCE [LARGE SCALE GENOMIC DNA]</scope>
    <source>
        <strain evidence="7 8">CS-K2</strain>
    </source>
</reference>
<dbReference type="InterPro" id="IPR014284">
    <property type="entry name" value="RNA_pol_sigma-70_dom"/>
</dbReference>
<dbReference type="InterPro" id="IPR036388">
    <property type="entry name" value="WH-like_DNA-bd_sf"/>
</dbReference>
<accession>A0AA86IZ32</accession>
<evidence type="ECO:0000313" key="8">
    <source>
        <dbReference type="Proteomes" id="UP001329151"/>
    </source>
</evidence>
<evidence type="ECO:0000256" key="1">
    <source>
        <dbReference type="ARBA" id="ARBA00010641"/>
    </source>
</evidence>
<evidence type="ECO:0000256" key="4">
    <source>
        <dbReference type="ARBA" id="ARBA00023163"/>
    </source>
</evidence>
<dbReference type="EMBL" id="AP028947">
    <property type="protein sequence ID" value="BET25923.1"/>
    <property type="molecule type" value="Genomic_DNA"/>
</dbReference>
<dbReference type="GO" id="GO:0016987">
    <property type="term" value="F:sigma factor activity"/>
    <property type="evidence" value="ECO:0007669"/>
    <property type="project" value="UniProtKB-KW"/>
</dbReference>
<dbReference type="SUPFAM" id="SSF88659">
    <property type="entry name" value="Sigma3 and sigma4 domains of RNA polymerase sigma factors"/>
    <property type="match status" value="1"/>
</dbReference>
<gene>
    <name evidence="7" type="ORF">RGQ30_14240</name>
</gene>
<evidence type="ECO:0000259" key="6">
    <source>
        <dbReference type="Pfam" id="PF08281"/>
    </source>
</evidence>
<evidence type="ECO:0000259" key="5">
    <source>
        <dbReference type="Pfam" id="PF04542"/>
    </source>
</evidence>
<dbReference type="KEGG" id="lto:RGQ30_14240"/>
<dbReference type="GO" id="GO:0003677">
    <property type="term" value="F:DNA binding"/>
    <property type="evidence" value="ECO:0007669"/>
    <property type="project" value="InterPro"/>
</dbReference>
<organism evidence="7 8">
    <name type="scientific">Limnobacter thiooxidans</name>
    <dbReference type="NCBI Taxonomy" id="131080"/>
    <lineage>
        <taxon>Bacteria</taxon>
        <taxon>Pseudomonadati</taxon>
        <taxon>Pseudomonadota</taxon>
        <taxon>Betaproteobacteria</taxon>
        <taxon>Burkholderiales</taxon>
        <taxon>Burkholderiaceae</taxon>
        <taxon>Limnobacter</taxon>
    </lineage>
</organism>
<feature type="domain" description="RNA polymerase sigma-70 region 2" evidence="5">
    <location>
        <begin position="32"/>
        <end position="95"/>
    </location>
</feature>
<dbReference type="PANTHER" id="PTHR43133">
    <property type="entry name" value="RNA POLYMERASE ECF-TYPE SIGMA FACTO"/>
    <property type="match status" value="1"/>
</dbReference>
<name>A0AA86IZ32_9BURK</name>
<dbReference type="Proteomes" id="UP001329151">
    <property type="component" value="Chromosome"/>
</dbReference>
<dbReference type="GO" id="GO:0006352">
    <property type="term" value="P:DNA-templated transcription initiation"/>
    <property type="evidence" value="ECO:0007669"/>
    <property type="project" value="InterPro"/>
</dbReference>